<keyword evidence="3" id="KW-1185">Reference proteome</keyword>
<dbReference type="PhylomeDB" id="B3NWT7"/>
<organism evidence="2 3">
    <name type="scientific">Drosophila erecta</name>
    <name type="common">Fruit fly</name>
    <dbReference type="NCBI Taxonomy" id="7220"/>
    <lineage>
        <taxon>Eukaryota</taxon>
        <taxon>Metazoa</taxon>
        <taxon>Ecdysozoa</taxon>
        <taxon>Arthropoda</taxon>
        <taxon>Hexapoda</taxon>
        <taxon>Insecta</taxon>
        <taxon>Pterygota</taxon>
        <taxon>Neoptera</taxon>
        <taxon>Endopterygota</taxon>
        <taxon>Diptera</taxon>
        <taxon>Brachycera</taxon>
        <taxon>Muscomorpha</taxon>
        <taxon>Ephydroidea</taxon>
        <taxon>Drosophilidae</taxon>
        <taxon>Drosophila</taxon>
        <taxon>Sophophora</taxon>
    </lineage>
</organism>
<evidence type="ECO:0000313" key="2">
    <source>
        <dbReference type="EMBL" id="EDV46484.1"/>
    </source>
</evidence>
<proteinExistence type="predicted"/>
<dbReference type="EMBL" id="CH954180">
    <property type="protein sequence ID" value="EDV46484.1"/>
    <property type="molecule type" value="Genomic_DNA"/>
</dbReference>
<reference evidence="2 3" key="1">
    <citation type="journal article" date="2007" name="Nature">
        <title>Evolution of genes and genomes on the Drosophila phylogeny.</title>
        <authorList>
            <consortium name="Drosophila 12 Genomes Consortium"/>
            <person name="Clark A.G."/>
            <person name="Eisen M.B."/>
            <person name="Smith D.R."/>
            <person name="Bergman C.M."/>
            <person name="Oliver B."/>
            <person name="Markow T.A."/>
            <person name="Kaufman T.C."/>
            <person name="Kellis M."/>
            <person name="Gelbart W."/>
            <person name="Iyer V.N."/>
            <person name="Pollard D.A."/>
            <person name="Sackton T.B."/>
            <person name="Larracuente A.M."/>
            <person name="Singh N.D."/>
            <person name="Abad J.P."/>
            <person name="Abt D.N."/>
            <person name="Adryan B."/>
            <person name="Aguade M."/>
            <person name="Akashi H."/>
            <person name="Anderson W.W."/>
            <person name="Aquadro C.F."/>
            <person name="Ardell D.H."/>
            <person name="Arguello R."/>
            <person name="Artieri C.G."/>
            <person name="Barbash D.A."/>
            <person name="Barker D."/>
            <person name="Barsanti P."/>
            <person name="Batterham P."/>
            <person name="Batzoglou S."/>
            <person name="Begun D."/>
            <person name="Bhutkar A."/>
            <person name="Blanco E."/>
            <person name="Bosak S.A."/>
            <person name="Bradley R.K."/>
            <person name="Brand A.D."/>
            <person name="Brent M.R."/>
            <person name="Brooks A.N."/>
            <person name="Brown R.H."/>
            <person name="Butlin R.K."/>
            <person name="Caggese C."/>
            <person name="Calvi B.R."/>
            <person name="Bernardo de Carvalho A."/>
            <person name="Caspi A."/>
            <person name="Castrezana S."/>
            <person name="Celniker S.E."/>
            <person name="Chang J.L."/>
            <person name="Chapple C."/>
            <person name="Chatterji S."/>
            <person name="Chinwalla A."/>
            <person name="Civetta A."/>
            <person name="Clifton S.W."/>
            <person name="Comeron J.M."/>
            <person name="Costello J.C."/>
            <person name="Coyne J.A."/>
            <person name="Daub J."/>
            <person name="David R.G."/>
            <person name="Delcher A.L."/>
            <person name="Delehaunty K."/>
            <person name="Do C.B."/>
            <person name="Ebling H."/>
            <person name="Edwards K."/>
            <person name="Eickbush T."/>
            <person name="Evans J.D."/>
            <person name="Filipski A."/>
            <person name="Findeiss S."/>
            <person name="Freyhult E."/>
            <person name="Fulton L."/>
            <person name="Fulton R."/>
            <person name="Garcia A.C."/>
            <person name="Gardiner A."/>
            <person name="Garfield D.A."/>
            <person name="Garvin B.E."/>
            <person name="Gibson G."/>
            <person name="Gilbert D."/>
            <person name="Gnerre S."/>
            <person name="Godfrey J."/>
            <person name="Good R."/>
            <person name="Gotea V."/>
            <person name="Gravely B."/>
            <person name="Greenberg A.J."/>
            <person name="Griffiths-Jones S."/>
            <person name="Gross S."/>
            <person name="Guigo R."/>
            <person name="Gustafson E.A."/>
            <person name="Haerty W."/>
            <person name="Hahn M.W."/>
            <person name="Halligan D.L."/>
            <person name="Halpern A.L."/>
            <person name="Halter G.M."/>
            <person name="Han M.V."/>
            <person name="Heger A."/>
            <person name="Hillier L."/>
            <person name="Hinrichs A.S."/>
            <person name="Holmes I."/>
            <person name="Hoskins R.A."/>
            <person name="Hubisz M.J."/>
            <person name="Hultmark D."/>
            <person name="Huntley M.A."/>
            <person name="Jaffe D.B."/>
            <person name="Jagadeeshan S."/>
            <person name="Jeck W.R."/>
            <person name="Johnson J."/>
            <person name="Jones C.D."/>
            <person name="Jordan W.C."/>
            <person name="Karpen G.H."/>
            <person name="Kataoka E."/>
            <person name="Keightley P.D."/>
            <person name="Kheradpour P."/>
            <person name="Kirkness E.F."/>
            <person name="Koerich L.B."/>
            <person name="Kristiansen K."/>
            <person name="Kudrna D."/>
            <person name="Kulathinal R.J."/>
            <person name="Kumar S."/>
            <person name="Kwok R."/>
            <person name="Lander E."/>
            <person name="Langley C.H."/>
            <person name="Lapoint R."/>
            <person name="Lazzaro B.P."/>
            <person name="Lee S.J."/>
            <person name="Levesque L."/>
            <person name="Li R."/>
            <person name="Lin C.F."/>
            <person name="Lin M.F."/>
            <person name="Lindblad-Toh K."/>
            <person name="Llopart A."/>
            <person name="Long M."/>
            <person name="Low L."/>
            <person name="Lozovsky E."/>
            <person name="Lu J."/>
            <person name="Luo M."/>
            <person name="Machado C.A."/>
            <person name="Makalowski W."/>
            <person name="Marzo M."/>
            <person name="Matsuda M."/>
            <person name="Matzkin L."/>
            <person name="McAllister B."/>
            <person name="McBride C.S."/>
            <person name="McKernan B."/>
            <person name="McKernan K."/>
            <person name="Mendez-Lago M."/>
            <person name="Minx P."/>
            <person name="Mollenhauer M.U."/>
            <person name="Montooth K."/>
            <person name="Mount S.M."/>
            <person name="Mu X."/>
            <person name="Myers E."/>
            <person name="Negre B."/>
            <person name="Newfeld S."/>
            <person name="Nielsen R."/>
            <person name="Noor M.A."/>
            <person name="O'Grady P."/>
            <person name="Pachter L."/>
            <person name="Papaceit M."/>
            <person name="Parisi M.J."/>
            <person name="Parisi M."/>
            <person name="Parts L."/>
            <person name="Pedersen J.S."/>
            <person name="Pesole G."/>
            <person name="Phillippy A.M."/>
            <person name="Ponting C.P."/>
            <person name="Pop M."/>
            <person name="Porcelli D."/>
            <person name="Powell J.R."/>
            <person name="Prohaska S."/>
            <person name="Pruitt K."/>
            <person name="Puig M."/>
            <person name="Quesneville H."/>
            <person name="Ram K.R."/>
            <person name="Rand D."/>
            <person name="Rasmussen M.D."/>
            <person name="Reed L.K."/>
            <person name="Reenan R."/>
            <person name="Reily A."/>
            <person name="Remington K.A."/>
            <person name="Rieger T.T."/>
            <person name="Ritchie M.G."/>
            <person name="Robin C."/>
            <person name="Rogers Y.H."/>
            <person name="Rohde C."/>
            <person name="Rozas J."/>
            <person name="Rubenfield M.J."/>
            <person name="Ruiz A."/>
            <person name="Russo S."/>
            <person name="Salzberg S.L."/>
            <person name="Sanchez-Gracia A."/>
            <person name="Saranga D.J."/>
            <person name="Sato H."/>
            <person name="Schaeffer S.W."/>
            <person name="Schatz M.C."/>
            <person name="Schlenke T."/>
            <person name="Schwartz R."/>
            <person name="Segarra C."/>
            <person name="Singh R.S."/>
            <person name="Sirot L."/>
            <person name="Sirota M."/>
            <person name="Sisneros N.B."/>
            <person name="Smith C.D."/>
            <person name="Smith T.F."/>
            <person name="Spieth J."/>
            <person name="Stage D.E."/>
            <person name="Stark A."/>
            <person name="Stephan W."/>
            <person name="Strausberg R.L."/>
            <person name="Strempel S."/>
            <person name="Sturgill D."/>
            <person name="Sutton G."/>
            <person name="Sutton G.G."/>
            <person name="Tao W."/>
            <person name="Teichmann S."/>
            <person name="Tobari Y.N."/>
            <person name="Tomimura Y."/>
            <person name="Tsolas J.M."/>
            <person name="Valente V.L."/>
            <person name="Venter E."/>
            <person name="Venter J.C."/>
            <person name="Vicario S."/>
            <person name="Vieira F.G."/>
            <person name="Vilella A.J."/>
            <person name="Villasante A."/>
            <person name="Walenz B."/>
            <person name="Wang J."/>
            <person name="Wasserman M."/>
            <person name="Watts T."/>
            <person name="Wilson D."/>
            <person name="Wilson R.K."/>
            <person name="Wing R.A."/>
            <person name="Wolfner M.F."/>
            <person name="Wong A."/>
            <person name="Wong G.K."/>
            <person name="Wu C.I."/>
            <person name="Wu G."/>
            <person name="Yamamoto D."/>
            <person name="Yang H.P."/>
            <person name="Yang S.P."/>
            <person name="Yorke J.A."/>
            <person name="Yoshida K."/>
            <person name="Zdobnov E."/>
            <person name="Zhang P."/>
            <person name="Zhang Y."/>
            <person name="Zimin A.V."/>
            <person name="Baldwin J."/>
            <person name="Abdouelleil A."/>
            <person name="Abdulkadir J."/>
            <person name="Abebe A."/>
            <person name="Abera B."/>
            <person name="Abreu J."/>
            <person name="Acer S.C."/>
            <person name="Aftuck L."/>
            <person name="Alexander A."/>
            <person name="An P."/>
            <person name="Anderson E."/>
            <person name="Anderson S."/>
            <person name="Arachi H."/>
            <person name="Azer M."/>
            <person name="Bachantsang P."/>
            <person name="Barry A."/>
            <person name="Bayul T."/>
            <person name="Berlin A."/>
            <person name="Bessette D."/>
            <person name="Bloom T."/>
            <person name="Blye J."/>
            <person name="Boguslavskiy L."/>
            <person name="Bonnet C."/>
            <person name="Boukhgalter B."/>
            <person name="Bourzgui I."/>
            <person name="Brown A."/>
            <person name="Cahill P."/>
            <person name="Channer S."/>
            <person name="Cheshatsang Y."/>
            <person name="Chuda L."/>
            <person name="Citroen M."/>
            <person name="Collymore A."/>
            <person name="Cooke P."/>
            <person name="Costello M."/>
            <person name="D'Aco K."/>
            <person name="Daza R."/>
            <person name="De Haan G."/>
            <person name="DeGray S."/>
            <person name="DeMaso C."/>
            <person name="Dhargay N."/>
            <person name="Dooley K."/>
            <person name="Dooley E."/>
            <person name="Doricent M."/>
            <person name="Dorje P."/>
            <person name="Dorjee K."/>
            <person name="Dupes A."/>
            <person name="Elong R."/>
            <person name="Falk J."/>
            <person name="Farina A."/>
            <person name="Faro S."/>
            <person name="Ferguson D."/>
            <person name="Fisher S."/>
            <person name="Foley C.D."/>
            <person name="Franke A."/>
            <person name="Friedrich D."/>
            <person name="Gadbois L."/>
            <person name="Gearin G."/>
            <person name="Gearin C.R."/>
            <person name="Giannoukos G."/>
            <person name="Goode T."/>
            <person name="Graham J."/>
            <person name="Grandbois E."/>
            <person name="Grewal S."/>
            <person name="Gyaltsen K."/>
            <person name="Hafez N."/>
            <person name="Hagos B."/>
            <person name="Hall J."/>
            <person name="Henson C."/>
            <person name="Hollinger A."/>
            <person name="Honan T."/>
            <person name="Huard M.D."/>
            <person name="Hughes L."/>
            <person name="Hurhula B."/>
            <person name="Husby M.E."/>
            <person name="Kamat A."/>
            <person name="Kanga B."/>
            <person name="Kashin S."/>
            <person name="Khazanovich D."/>
            <person name="Kisner P."/>
            <person name="Lance K."/>
            <person name="Lara M."/>
            <person name="Lee W."/>
            <person name="Lennon N."/>
            <person name="Letendre F."/>
            <person name="LeVine R."/>
            <person name="Lipovsky A."/>
            <person name="Liu X."/>
            <person name="Liu J."/>
            <person name="Liu S."/>
            <person name="Lokyitsang T."/>
            <person name="Lokyitsang Y."/>
            <person name="Lubonja R."/>
            <person name="Lui A."/>
            <person name="MacDonald P."/>
            <person name="Magnisalis V."/>
            <person name="Maru K."/>
            <person name="Matthews C."/>
            <person name="McCusker W."/>
            <person name="McDonough S."/>
            <person name="Mehta T."/>
            <person name="Meldrim J."/>
            <person name="Meneus L."/>
            <person name="Mihai O."/>
            <person name="Mihalev A."/>
            <person name="Mihova T."/>
            <person name="Mittelman R."/>
            <person name="Mlenga V."/>
            <person name="Montmayeur A."/>
            <person name="Mulrain L."/>
            <person name="Navidi A."/>
            <person name="Naylor J."/>
            <person name="Negash T."/>
            <person name="Nguyen T."/>
            <person name="Nguyen N."/>
            <person name="Nicol R."/>
            <person name="Norbu C."/>
            <person name="Norbu N."/>
            <person name="Novod N."/>
            <person name="O'Neill B."/>
            <person name="Osman S."/>
            <person name="Markiewicz E."/>
            <person name="Oyono O.L."/>
            <person name="Patti C."/>
            <person name="Phunkhang P."/>
            <person name="Pierre F."/>
            <person name="Priest M."/>
            <person name="Raghuraman S."/>
            <person name="Rege F."/>
            <person name="Reyes R."/>
            <person name="Rise C."/>
            <person name="Rogov P."/>
            <person name="Ross K."/>
            <person name="Ryan E."/>
            <person name="Settipalli S."/>
            <person name="Shea T."/>
            <person name="Sherpa N."/>
            <person name="Shi L."/>
            <person name="Shih D."/>
            <person name="Sparrow T."/>
            <person name="Spaulding J."/>
            <person name="Stalker J."/>
            <person name="Stange-Thomann N."/>
            <person name="Stavropoulos S."/>
            <person name="Stone C."/>
            <person name="Strader C."/>
            <person name="Tesfaye S."/>
            <person name="Thomson T."/>
            <person name="Thoulutsang Y."/>
            <person name="Thoulutsang D."/>
            <person name="Topham K."/>
            <person name="Topping I."/>
            <person name="Tsamla T."/>
            <person name="Vassiliev H."/>
            <person name="Vo A."/>
            <person name="Wangchuk T."/>
            <person name="Wangdi T."/>
            <person name="Weiand M."/>
            <person name="Wilkinson J."/>
            <person name="Wilson A."/>
            <person name="Yadav S."/>
            <person name="Young G."/>
            <person name="Yu Q."/>
            <person name="Zembek L."/>
            <person name="Zhong D."/>
            <person name="Zimmer A."/>
            <person name="Zwirko Z."/>
            <person name="Jaffe D.B."/>
            <person name="Alvarez P."/>
            <person name="Brockman W."/>
            <person name="Butler J."/>
            <person name="Chin C."/>
            <person name="Gnerre S."/>
            <person name="Grabherr M."/>
            <person name="Kleber M."/>
            <person name="Mauceli E."/>
            <person name="MacCallum I."/>
        </authorList>
    </citation>
    <scope>NUCLEOTIDE SEQUENCE [LARGE SCALE GENOMIC DNA]</scope>
    <source>
        <strain evidence="2 3">TSC#14021-0224.01</strain>
    </source>
</reference>
<accession>B3NWT7</accession>
<dbReference type="Proteomes" id="UP000008711">
    <property type="component" value="Unassembled WGS sequence"/>
</dbReference>
<feature type="signal peptide" evidence="1">
    <location>
        <begin position="1"/>
        <end position="17"/>
    </location>
</feature>
<dbReference type="KEGG" id="der:6550201"/>
<reference evidence="2 3" key="2">
    <citation type="journal article" date="2008" name="Bioinformatics">
        <title>Assembly reconciliation.</title>
        <authorList>
            <person name="Zimin A.V."/>
            <person name="Smith D.R."/>
            <person name="Sutton G."/>
            <person name="Yorke J.A."/>
        </authorList>
    </citation>
    <scope>NUCLEOTIDE SEQUENCE [LARGE SCALE GENOMIC DNA]</scope>
    <source>
        <strain evidence="2 3">TSC#14021-0224.01</strain>
    </source>
</reference>
<feature type="chain" id="PRO_5002795769" description="CG8661 protein" evidence="1">
    <location>
        <begin position="18"/>
        <end position="199"/>
    </location>
</feature>
<gene>
    <name evidence="2" type="primary">Dere\GG18188</name>
    <name evidence="2" type="synonym">dere_GLEANR_3049</name>
    <name evidence="2" type="synonym">GG18188</name>
    <name evidence="2" type="ORF">Dere_GG18188</name>
</gene>
<dbReference type="OMA" id="VKGFNCI"/>
<evidence type="ECO:0000313" key="3">
    <source>
        <dbReference type="Proteomes" id="UP000008711"/>
    </source>
</evidence>
<keyword evidence="1" id="KW-0732">Signal</keyword>
<dbReference type="OrthoDB" id="7972585at2759"/>
<evidence type="ECO:0000256" key="1">
    <source>
        <dbReference type="SAM" id="SignalP"/>
    </source>
</evidence>
<sequence length="199" mass="21439">MKYTIIILALCLLCVNALVAPVPSAVDSSPELDDVTDGSLEVEVDFSLLSTTYKSLKIALRSIKGLNCILKWVAGIQDSATQFNTDVVLCGVTASKDVTKLINANKKILSTCNDLINLRSNTCPQTDDEQSKVSGSCFVKTLRKVWSLKKQVDNAIQLAKKIPQTGPNAVACVSDAVTTLTTYYTAFPQNIVSCSKLTS</sequence>
<dbReference type="eggNOG" id="ENOG502TB8J">
    <property type="taxonomic scope" value="Eukaryota"/>
</dbReference>
<name>B3NWT7_DROER</name>
<dbReference type="HOGENOM" id="CLU_1429377_0_0_1"/>
<protein>
    <recommendedName>
        <fullName evidence="4">CG8661 protein</fullName>
    </recommendedName>
</protein>
<dbReference type="AlphaFoldDB" id="B3NWT7"/>
<evidence type="ECO:0008006" key="4">
    <source>
        <dbReference type="Google" id="ProtNLM"/>
    </source>
</evidence>